<feature type="region of interest" description="Disordered" evidence="1">
    <location>
        <begin position="196"/>
        <end position="225"/>
    </location>
</feature>
<feature type="region of interest" description="Disordered" evidence="1">
    <location>
        <begin position="768"/>
        <end position="790"/>
    </location>
</feature>
<organism evidence="2 3">
    <name type="scientific">Leishmania panamensis</name>
    <dbReference type="NCBI Taxonomy" id="5679"/>
    <lineage>
        <taxon>Eukaryota</taxon>
        <taxon>Discoba</taxon>
        <taxon>Euglenozoa</taxon>
        <taxon>Kinetoplastea</taxon>
        <taxon>Metakinetoplastina</taxon>
        <taxon>Trypanosomatida</taxon>
        <taxon>Trypanosomatidae</taxon>
        <taxon>Leishmaniinae</taxon>
        <taxon>Leishmania</taxon>
        <taxon>Leishmania guyanensis species complex</taxon>
    </lineage>
</organism>
<evidence type="ECO:0000313" key="2">
    <source>
        <dbReference type="EMBL" id="AIN99250.1"/>
    </source>
</evidence>
<dbReference type="eggNOG" id="ENOG502SJX9">
    <property type="taxonomic scope" value="Eukaryota"/>
</dbReference>
<dbReference type="RefSeq" id="XP_010699957.1">
    <property type="nucleotide sequence ID" value="XM_010701655.1"/>
</dbReference>
<reference evidence="2 3" key="1">
    <citation type="journal article" date="2015" name="Sci. Rep.">
        <title>The genome of Leishmania panamensis: insights into genomics of the L. (Viannia) subgenus.</title>
        <authorList>
            <person name="Llanes A."/>
            <person name="Restrepo C.M."/>
            <person name="Vecchio G.D."/>
            <person name="Anguizola F.J."/>
            <person name="Lleonart R."/>
        </authorList>
    </citation>
    <scope>NUCLEOTIDE SEQUENCE [LARGE SCALE GENOMIC DNA]</scope>
    <source>
        <strain evidence="2 3">MHOM/PA/94/PSC-1</strain>
    </source>
</reference>
<dbReference type="AlphaFoldDB" id="A0A088RTM3"/>
<evidence type="ECO:0000313" key="3">
    <source>
        <dbReference type="Proteomes" id="UP000063063"/>
    </source>
</evidence>
<proteinExistence type="predicted"/>
<gene>
    <name evidence="2" type="ORF">LPMP_261370</name>
</gene>
<feature type="compositionally biased region" description="Low complexity" evidence="1">
    <location>
        <begin position="390"/>
        <end position="401"/>
    </location>
</feature>
<dbReference type="GeneID" id="22576040"/>
<feature type="compositionally biased region" description="Basic residues" evidence="1">
    <location>
        <begin position="406"/>
        <end position="417"/>
    </location>
</feature>
<evidence type="ECO:0000256" key="1">
    <source>
        <dbReference type="SAM" id="MobiDB-lite"/>
    </source>
</evidence>
<feature type="compositionally biased region" description="Polar residues" evidence="1">
    <location>
        <begin position="768"/>
        <end position="780"/>
    </location>
</feature>
<feature type="region of interest" description="Disordered" evidence="1">
    <location>
        <begin position="437"/>
        <end position="461"/>
    </location>
</feature>
<dbReference type="VEuPathDB" id="TriTrypDB:LPMP_261370"/>
<feature type="region of interest" description="Disordered" evidence="1">
    <location>
        <begin position="385"/>
        <end position="417"/>
    </location>
</feature>
<dbReference type="EMBL" id="CP009395">
    <property type="protein sequence ID" value="AIN99250.1"/>
    <property type="molecule type" value="Genomic_DNA"/>
</dbReference>
<dbReference type="VEuPathDB" id="TriTrypDB:LPAL13_260018700"/>
<feature type="region of interest" description="Disordered" evidence="1">
    <location>
        <begin position="673"/>
        <end position="704"/>
    </location>
</feature>
<keyword evidence="3" id="KW-1185">Reference proteome</keyword>
<feature type="compositionally biased region" description="Polar residues" evidence="1">
    <location>
        <begin position="211"/>
        <end position="225"/>
    </location>
</feature>
<dbReference type="KEGG" id="lpan:LPMP_261370"/>
<sequence>MYMMLWVRAAARAAYHSLVKVQVVFYRKRGDGAAAPLARALVVERTLSNYFWQCFTFPSSLLPLPLLLSSPSLFFEWTSLLQSRVTHSPTTMRRPSLSLQASWHHRSYGCSTAAGAGDDKLRRCARPVSSAQTSDVVFRMGINPPSEVLRTRVISSPSPLFAQWQQRRHVCDVVSASALRLHNVAAGEAITDSQLTGNLSTAPLGPPTVCPPSSSTANTSGLTPDTSEASLVIQLQMLTKKYRGKPNSHSSKVVVDSRTTGADVPALAKSAGALTDLLSDAAVGVSGSGDDRALTLSHNSEPAWQRGLELVQTASCATAEVMEWLLFLCLRSTQAAAEAADSLAGAPLEVCEGVYGAWRELHRGQKPESDATAVVDNTVAASAPAHELQPSSLLVSDPSSSARVQPQRHRSPFSPKGVHHHYATYLLRDLHHAQTAAASYKTTHKGSSGTNGNVDDDKVSTPTKDLDATQTTLMHHAHYLVHRVLEVLLVHLPQDEALAAAAGPATKAAEQTYGVEGALSRHRQASLRPTTALLVMEAVRHAAQLHRQSSALYGVGPSGNFPLLSYLWEAAHNRSLSQDAPAMPPSLTNSALAAVARETFETIMRSSATAPTHTLAGTSQQQQHHRLQDDALALYVAFLATICMPTMPQSRLEIELQAIECFVLARSPTARQFSVPSQQQQHQEQALSNGPPRSLIGADRTTHDQCGSASSASALAAAAGMRWLLATYLSPSSSAPVSGPRAEAAHSQWDLTRDTVVTALCRPNSLLTPSSCEPSSATHASDQDARVTPLRTPPTPLPWCAWMLQVLIHDDALRQQQEQGSGTASLGGLIRSDADEMSTLALSIQLVMELRRHSQATLARHGRPWLKEHRLLQLVWATLLGATVRGELLPTNSCRAAADSGCTTLHSARTRVRPHCGAPAVLQRLCYPHYDKTQWRRRSVNLYVQLLDQWGESTQVRLVFATVARRERDWQLEVHKAVLAERRGLVRVGNAVEGCGEDDSASIGDSRVKKGNMVEGQTAASTATEDPHKTLLVRVFRRYRPALNLESCLITLRHCGVPRRTLAELWDGPAGAKDDNEDSVGAPVAAAEVKLAGEVLQYMICSLHVVVHHCAPSGGNADANDEQRDWADDTKMPRTSRAAGDPGANLASRTIEADGLPVSHWVEWIRKSCVPALAHLYQSAGLEDAWEQLRYGRV</sequence>
<dbReference type="Proteomes" id="UP000063063">
    <property type="component" value="Chromosome 26"/>
</dbReference>
<feature type="compositionally biased region" description="Polar residues" evidence="1">
    <location>
        <begin position="437"/>
        <end position="453"/>
    </location>
</feature>
<protein>
    <submittedName>
        <fullName evidence="2">Uncharacterized protein</fullName>
    </submittedName>
</protein>
<accession>A0A088RTM3</accession>
<name>A0A088RTM3_LEIPA</name>
<dbReference type="OrthoDB" id="273782at2759"/>